<evidence type="ECO:0000256" key="1">
    <source>
        <dbReference type="ARBA" id="ARBA00001933"/>
    </source>
</evidence>
<dbReference type="InterPro" id="IPR015424">
    <property type="entry name" value="PyrdxlP-dep_Trfase"/>
</dbReference>
<dbReference type="Proteomes" id="UP001589740">
    <property type="component" value="Unassembled WGS sequence"/>
</dbReference>
<dbReference type="CDD" id="cd00609">
    <property type="entry name" value="AAT_like"/>
    <property type="match status" value="1"/>
</dbReference>
<evidence type="ECO:0000313" key="5">
    <source>
        <dbReference type="EMBL" id="MFB9860658.1"/>
    </source>
</evidence>
<proteinExistence type="predicted"/>
<dbReference type="Pfam" id="PF00155">
    <property type="entry name" value="Aminotran_1_2"/>
    <property type="match status" value="1"/>
</dbReference>
<dbReference type="EMBL" id="JBHMAH010000013">
    <property type="protein sequence ID" value="MFB9860658.1"/>
    <property type="molecule type" value="Genomic_DNA"/>
</dbReference>
<comment type="cofactor">
    <cofactor evidence="1">
        <name>pyridoxal 5'-phosphate</name>
        <dbReference type="ChEBI" id="CHEBI:597326"/>
    </cofactor>
</comment>
<protein>
    <submittedName>
        <fullName evidence="5">Aminotransferase class I/II-fold pyridoxal phosphate-dependent enzyme</fullName>
    </submittedName>
</protein>
<keyword evidence="6" id="KW-1185">Reference proteome</keyword>
<dbReference type="Gene3D" id="3.40.640.10">
    <property type="entry name" value="Type I PLP-dependent aspartate aminotransferase-like (Major domain)"/>
    <property type="match status" value="1"/>
</dbReference>
<accession>A0ABV5Z3I4</accession>
<sequence>MKMNKLLSSIPDSYFKSAMAGEEAFGPLPLINLAVGIPDAETPEPILKRAAEALYQPENQRYGQFRGKQSFKAAIIDFYKRGYGVELEEENIALLYGTKSALVQFPMMFIEPGEGVYLPNPGYPDYAAGVELAKGVIYDLPLLAENGYLPDYDALDDEEQANARLMYLNYPSNPLGAVADRAFFDRTIERFKGTGTRIVHDFAYAPFSFEEKHPSILQSEGSLDCAIEIYSLSKGFNMSGFRSGFAVGNKEMINAINTYQDHTQTGMWGVVQEASTAALRHAGDILPVQKDTFSKRSRLVTEALLEMGIPINPIKGGIFGWIRVPEGFDGETFKAYLLRECSILVTPGIPFGSRGKYYIRISLAVGEVELKEVIELFKALQNLWKNDILH</sequence>
<evidence type="ECO:0000313" key="6">
    <source>
        <dbReference type="Proteomes" id="UP001589740"/>
    </source>
</evidence>
<evidence type="ECO:0000256" key="3">
    <source>
        <dbReference type="ARBA" id="ARBA00022679"/>
    </source>
</evidence>
<keyword evidence="2 5" id="KW-0032">Aminotransferase</keyword>
<dbReference type="PANTHER" id="PTHR42832:SF3">
    <property type="entry name" value="L-GLUTAMINE--4-(METHYLSULFANYL)-2-OXOBUTANOATE AMINOTRANSFERASE"/>
    <property type="match status" value="1"/>
</dbReference>
<evidence type="ECO:0000259" key="4">
    <source>
        <dbReference type="Pfam" id="PF00155"/>
    </source>
</evidence>
<feature type="domain" description="Aminotransferase class I/classII large" evidence="4">
    <location>
        <begin position="30"/>
        <end position="375"/>
    </location>
</feature>
<organism evidence="5 6">
    <name type="scientific">Salinicoccus siamensis</name>
    <dbReference type="NCBI Taxonomy" id="381830"/>
    <lineage>
        <taxon>Bacteria</taxon>
        <taxon>Bacillati</taxon>
        <taxon>Bacillota</taxon>
        <taxon>Bacilli</taxon>
        <taxon>Bacillales</taxon>
        <taxon>Staphylococcaceae</taxon>
        <taxon>Salinicoccus</taxon>
    </lineage>
</organism>
<dbReference type="Gene3D" id="3.90.1150.10">
    <property type="entry name" value="Aspartate Aminotransferase, domain 1"/>
    <property type="match status" value="1"/>
</dbReference>
<dbReference type="GO" id="GO:0008483">
    <property type="term" value="F:transaminase activity"/>
    <property type="evidence" value="ECO:0007669"/>
    <property type="project" value="UniProtKB-KW"/>
</dbReference>
<dbReference type="InterPro" id="IPR004839">
    <property type="entry name" value="Aminotransferase_I/II_large"/>
</dbReference>
<reference evidence="5 6" key="1">
    <citation type="submission" date="2024-09" db="EMBL/GenBank/DDBJ databases">
        <authorList>
            <person name="Sun Q."/>
            <person name="Mori K."/>
        </authorList>
    </citation>
    <scope>NUCLEOTIDE SEQUENCE [LARGE SCALE GENOMIC DNA]</scope>
    <source>
        <strain evidence="5 6">JCM 12822</strain>
    </source>
</reference>
<keyword evidence="3" id="KW-0808">Transferase</keyword>
<gene>
    <name evidence="5" type="ORF">ACFFLE_05980</name>
</gene>
<dbReference type="InterPro" id="IPR015421">
    <property type="entry name" value="PyrdxlP-dep_Trfase_major"/>
</dbReference>
<dbReference type="SUPFAM" id="SSF53383">
    <property type="entry name" value="PLP-dependent transferases"/>
    <property type="match status" value="1"/>
</dbReference>
<dbReference type="InterPro" id="IPR015422">
    <property type="entry name" value="PyrdxlP-dep_Trfase_small"/>
</dbReference>
<dbReference type="RefSeq" id="WP_380570228.1">
    <property type="nucleotide sequence ID" value="NZ_JBHMAH010000013.1"/>
</dbReference>
<dbReference type="InterPro" id="IPR050881">
    <property type="entry name" value="LL-DAP_aminotransferase"/>
</dbReference>
<comment type="caution">
    <text evidence="5">The sequence shown here is derived from an EMBL/GenBank/DDBJ whole genome shotgun (WGS) entry which is preliminary data.</text>
</comment>
<evidence type="ECO:0000256" key="2">
    <source>
        <dbReference type="ARBA" id="ARBA00022576"/>
    </source>
</evidence>
<dbReference type="PANTHER" id="PTHR42832">
    <property type="entry name" value="AMINO ACID AMINOTRANSFERASE"/>
    <property type="match status" value="1"/>
</dbReference>
<name>A0ABV5Z3I4_9STAP</name>